<gene>
    <name evidence="1" type="ORF">METZ01_LOCUS148845</name>
</gene>
<name>A0A382A428_9ZZZZ</name>
<proteinExistence type="predicted"/>
<protein>
    <submittedName>
        <fullName evidence="1">Uncharacterized protein</fullName>
    </submittedName>
</protein>
<reference evidence="1" key="1">
    <citation type="submission" date="2018-05" db="EMBL/GenBank/DDBJ databases">
        <authorList>
            <person name="Lanie J.A."/>
            <person name="Ng W.-L."/>
            <person name="Kazmierczak K.M."/>
            <person name="Andrzejewski T.M."/>
            <person name="Davidsen T.M."/>
            <person name="Wayne K.J."/>
            <person name="Tettelin H."/>
            <person name="Glass J.I."/>
            <person name="Rusch D."/>
            <person name="Podicherti R."/>
            <person name="Tsui H.-C.T."/>
            <person name="Winkler M.E."/>
        </authorList>
    </citation>
    <scope>NUCLEOTIDE SEQUENCE</scope>
</reference>
<accession>A0A382A428</accession>
<sequence>MTPSESDSDQEKAFGHHSKILLAEEVGSKIAWPLLKIERTIVSSFD</sequence>
<evidence type="ECO:0000313" key="1">
    <source>
        <dbReference type="EMBL" id="SVA95991.1"/>
    </source>
</evidence>
<dbReference type="EMBL" id="UINC01023735">
    <property type="protein sequence ID" value="SVA95991.1"/>
    <property type="molecule type" value="Genomic_DNA"/>
</dbReference>
<dbReference type="AlphaFoldDB" id="A0A382A428"/>
<organism evidence="1">
    <name type="scientific">marine metagenome</name>
    <dbReference type="NCBI Taxonomy" id="408172"/>
    <lineage>
        <taxon>unclassified sequences</taxon>
        <taxon>metagenomes</taxon>
        <taxon>ecological metagenomes</taxon>
    </lineage>
</organism>